<dbReference type="AlphaFoldDB" id="A0A562NRQ8"/>
<dbReference type="OrthoDB" id="9815800at2"/>
<accession>A0A562NRQ8</accession>
<keyword evidence="2" id="KW-0472">Membrane</keyword>
<gene>
    <name evidence="3" type="ORF">IQ26_03389</name>
</gene>
<sequence length="122" mass="13040">MDPKIAARMIVVLALGAAMTAAFMALRGNGSQEASSPRSAHPGGEPERIELARCRDIGMAAIDDEACRKTWAENRRRFLGPSRPATPYMAPSVENDQSRPLPDQPSLPSGAKDQSDPEALAP</sequence>
<organism evidence="3 4">
    <name type="scientific">Mesorhizobium tianshanense</name>
    <dbReference type="NCBI Taxonomy" id="39844"/>
    <lineage>
        <taxon>Bacteria</taxon>
        <taxon>Pseudomonadati</taxon>
        <taxon>Pseudomonadota</taxon>
        <taxon>Alphaproteobacteria</taxon>
        <taxon>Hyphomicrobiales</taxon>
        <taxon>Phyllobacteriaceae</taxon>
        <taxon>Mesorhizobium</taxon>
    </lineage>
</organism>
<feature type="compositionally biased region" description="Polar residues" evidence="1">
    <location>
        <begin position="29"/>
        <end position="38"/>
    </location>
</feature>
<feature type="region of interest" description="Disordered" evidence="1">
    <location>
        <begin position="74"/>
        <end position="122"/>
    </location>
</feature>
<comment type="caution">
    <text evidence="3">The sequence shown here is derived from an EMBL/GenBank/DDBJ whole genome shotgun (WGS) entry which is preliminary data.</text>
</comment>
<dbReference type="Proteomes" id="UP000317122">
    <property type="component" value="Unassembled WGS sequence"/>
</dbReference>
<keyword evidence="4" id="KW-1185">Reference proteome</keyword>
<name>A0A562NRQ8_9HYPH</name>
<proteinExistence type="predicted"/>
<dbReference type="InterPro" id="IPR027587">
    <property type="entry name" value="TrbK"/>
</dbReference>
<dbReference type="RefSeq" id="WP_145719240.1">
    <property type="nucleotide sequence ID" value="NZ_BSPF01000111.1"/>
</dbReference>
<dbReference type="NCBIfam" id="TIGR04360">
    <property type="entry name" value="other_trbK"/>
    <property type="match status" value="1"/>
</dbReference>
<evidence type="ECO:0000256" key="2">
    <source>
        <dbReference type="SAM" id="Phobius"/>
    </source>
</evidence>
<evidence type="ECO:0000256" key="1">
    <source>
        <dbReference type="SAM" id="MobiDB-lite"/>
    </source>
</evidence>
<evidence type="ECO:0000313" key="3">
    <source>
        <dbReference type="EMBL" id="TWI34731.1"/>
    </source>
</evidence>
<dbReference type="Pfam" id="PF20084">
    <property type="entry name" value="TrbK"/>
    <property type="match status" value="1"/>
</dbReference>
<keyword evidence="2" id="KW-0812">Transmembrane</keyword>
<feature type="transmembrane region" description="Helical" evidence="2">
    <location>
        <begin position="6"/>
        <end position="26"/>
    </location>
</feature>
<feature type="region of interest" description="Disordered" evidence="1">
    <location>
        <begin position="28"/>
        <end position="48"/>
    </location>
</feature>
<keyword evidence="2" id="KW-1133">Transmembrane helix</keyword>
<dbReference type="EMBL" id="VLKT01000020">
    <property type="protein sequence ID" value="TWI34731.1"/>
    <property type="molecule type" value="Genomic_DNA"/>
</dbReference>
<evidence type="ECO:0000313" key="4">
    <source>
        <dbReference type="Proteomes" id="UP000317122"/>
    </source>
</evidence>
<reference evidence="3 4" key="1">
    <citation type="journal article" date="2015" name="Stand. Genomic Sci.">
        <title>Genomic Encyclopedia of Bacterial and Archaeal Type Strains, Phase III: the genomes of soil and plant-associated and newly described type strains.</title>
        <authorList>
            <person name="Whitman W.B."/>
            <person name="Woyke T."/>
            <person name="Klenk H.P."/>
            <person name="Zhou Y."/>
            <person name="Lilburn T.G."/>
            <person name="Beck B.J."/>
            <person name="De Vos P."/>
            <person name="Vandamme P."/>
            <person name="Eisen J.A."/>
            <person name="Garrity G."/>
            <person name="Hugenholtz P."/>
            <person name="Kyrpides N.C."/>
        </authorList>
    </citation>
    <scope>NUCLEOTIDE SEQUENCE [LARGE SCALE GENOMIC DNA]</scope>
    <source>
        <strain evidence="3 4">CGMCC 1.2546</strain>
    </source>
</reference>
<protein>
    <submittedName>
        <fullName evidence="3">Conjugative transfer region protein TrbK</fullName>
    </submittedName>
</protein>